<feature type="compositionally biased region" description="Basic and acidic residues" evidence="1">
    <location>
        <begin position="110"/>
        <end position="120"/>
    </location>
</feature>
<feature type="compositionally biased region" description="Basic and acidic residues" evidence="1">
    <location>
        <begin position="92"/>
        <end position="101"/>
    </location>
</feature>
<dbReference type="KEGG" id="nha:Nham_4168"/>
<dbReference type="AlphaFoldDB" id="Q1QG54"/>
<sequence length="612" mass="66821">MTTRPRLRTTGRTGSSTSAPTAQTGALYARDQPHHEGPEHQGIVGARRWPAGGGLHHRGRWRLCRPGHQHHHRQRDYRLPSGRRRGRGDCPPLRRELRDTHGQVSAHQRALSERRDEQPGREGPGGTKDNPCILFDVVTELQTNDLLIADFGQLYNQTRTKDEATLKRVSNFVTNNRIRVEAHTALTPMRGRLYQQHRPDFILRDDLENAVTADSPAITEKIIRLLDEAKGGMAGRGVSLTLGNFILEAGVMGYVRKAVNGSGGRARFIPIVNRQGEPAWPDKYVKTDADAAAVNADIADPSKRKISFEGKRRELNAGGRRVYEVEMLLDPVAAGSPFFDRPTIERLIAQCVKPTGEKAGLFLWQEYNPSHRYAIGTDTGKGNGNDHSTSVLIDFSTIPARKVGSYANNLIPADQFAYELKRQADLFGSCLIAPEKNSESGGSCLTTLKMIYDASLIYRQVPLDRLTANTCSNQVFTAATAAGVFICSTVSNAMLTNSTISGVALGGTLNALTATDSTLTFSGSYNGSPARHRHQSCQHEYVDRLTVLAFTAGQALAYLRQLLGIELGPSAHLHAACPRLPAALAGAFVNALALILGHGGKQRHEPFARARG</sequence>
<evidence type="ECO:0000313" key="3">
    <source>
        <dbReference type="Proteomes" id="UP000001953"/>
    </source>
</evidence>
<dbReference type="Gene3D" id="3.30.420.240">
    <property type="match status" value="1"/>
</dbReference>
<gene>
    <name evidence="2" type="ordered locus">Nham_4168</name>
</gene>
<dbReference type="EMBL" id="CP000320">
    <property type="protein sequence ID" value="ABE64793.1"/>
    <property type="molecule type" value="Genomic_DNA"/>
</dbReference>
<reference evidence="3" key="1">
    <citation type="submission" date="2006-03" db="EMBL/GenBank/DDBJ databases">
        <title>Complete sequence of plasmid 1 of Nitrobacter hamburgensis X14.</title>
        <authorList>
            <consortium name="US DOE Joint Genome Institute"/>
            <person name="Copeland A."/>
            <person name="Lucas S."/>
            <person name="Lapidus A."/>
            <person name="Barry K."/>
            <person name="Detter J.C."/>
            <person name="Glavina del Rio T."/>
            <person name="Hammon N."/>
            <person name="Israni S."/>
            <person name="Dalin E."/>
            <person name="Tice H."/>
            <person name="Pitluck S."/>
            <person name="Chain P."/>
            <person name="Malfatti S."/>
            <person name="Shin M."/>
            <person name="Vergez L."/>
            <person name="Schmutz J."/>
            <person name="Larimer F."/>
            <person name="Land M."/>
            <person name="Hauser L."/>
            <person name="Kyrpides N."/>
            <person name="Ivanova N."/>
            <person name="Ward B."/>
            <person name="Arp D."/>
            <person name="Klotz M."/>
            <person name="Stein L."/>
            <person name="O'Mullan G."/>
            <person name="Starkenburg S."/>
            <person name="Sayavedra L."/>
            <person name="Poret-Peterson A.T."/>
            <person name="Gentry M.E."/>
            <person name="Bruce D."/>
            <person name="Richardson P."/>
        </authorList>
    </citation>
    <scope>NUCLEOTIDE SEQUENCE [LARGE SCALE GENOMIC DNA]</scope>
    <source>
        <strain evidence="3">DSM 10229 / NCIMB 13809 / X14</strain>
        <plasmid evidence="3">Plasmid pNITHX1</plasmid>
    </source>
</reference>
<keyword evidence="2" id="KW-0614">Plasmid</keyword>
<feature type="compositionally biased region" description="Basic residues" evidence="1">
    <location>
        <begin position="66"/>
        <end position="86"/>
    </location>
</feature>
<proteinExistence type="predicted"/>
<keyword evidence="3" id="KW-1185">Reference proteome</keyword>
<name>Q1QG54_NITHX</name>
<dbReference type="HOGENOM" id="CLU_446064_0_0_5"/>
<evidence type="ECO:0000256" key="1">
    <source>
        <dbReference type="SAM" id="MobiDB-lite"/>
    </source>
</evidence>
<dbReference type="Proteomes" id="UP000001953">
    <property type="component" value="Plasmid 1"/>
</dbReference>
<organism evidence="2 3">
    <name type="scientific">Nitrobacter hamburgensis (strain DSM 10229 / NCIMB 13809 / X14)</name>
    <dbReference type="NCBI Taxonomy" id="323097"/>
    <lineage>
        <taxon>Bacteria</taxon>
        <taxon>Pseudomonadati</taxon>
        <taxon>Pseudomonadota</taxon>
        <taxon>Alphaproteobacteria</taxon>
        <taxon>Hyphomicrobiales</taxon>
        <taxon>Nitrobacteraceae</taxon>
        <taxon>Nitrobacter</taxon>
    </lineage>
</organism>
<feature type="region of interest" description="Disordered" evidence="1">
    <location>
        <begin position="66"/>
        <end position="130"/>
    </location>
</feature>
<geneLocation type="plasmid" evidence="3">
    <name>pNITHX1</name>
</geneLocation>
<feature type="compositionally biased region" description="Low complexity" evidence="1">
    <location>
        <begin position="10"/>
        <end position="22"/>
    </location>
</feature>
<feature type="region of interest" description="Disordered" evidence="1">
    <location>
        <begin position="1"/>
        <end position="51"/>
    </location>
</feature>
<accession>Q1QG54</accession>
<protein>
    <submittedName>
        <fullName evidence="2">Uncharacterized protein</fullName>
    </submittedName>
</protein>
<evidence type="ECO:0000313" key="2">
    <source>
        <dbReference type="EMBL" id="ABE64793.1"/>
    </source>
</evidence>